<comment type="similarity">
    <text evidence="1">Belongs to the serpin family.</text>
</comment>
<dbReference type="AlphaFoldDB" id="A0A916K1D3"/>
<dbReference type="GO" id="GO:0005615">
    <property type="term" value="C:extracellular space"/>
    <property type="evidence" value="ECO:0007669"/>
    <property type="project" value="InterPro"/>
</dbReference>
<dbReference type="Pfam" id="PF00079">
    <property type="entry name" value="Serpin"/>
    <property type="match status" value="1"/>
</dbReference>
<dbReference type="GO" id="GO:0004867">
    <property type="term" value="F:serine-type endopeptidase inhibitor activity"/>
    <property type="evidence" value="ECO:0007669"/>
    <property type="project" value="InterPro"/>
</dbReference>
<dbReference type="EMBL" id="CAJVAS010000006">
    <property type="protein sequence ID" value="CAG7617419.1"/>
    <property type="molecule type" value="Genomic_DNA"/>
</dbReference>
<dbReference type="CDD" id="cd19588">
    <property type="entry name" value="serpin_miropin-like"/>
    <property type="match status" value="1"/>
</dbReference>
<dbReference type="SMART" id="SM00093">
    <property type="entry name" value="SERPIN"/>
    <property type="match status" value="1"/>
</dbReference>
<dbReference type="PROSITE" id="PS00284">
    <property type="entry name" value="SERPIN"/>
    <property type="match status" value="1"/>
</dbReference>
<sequence length="413" mass="45163">MLKKWVLPVMAAVLALCSGCSEPAARSTLAERSYKASELDSRIVQASNAFGLRLHQATVAAKPDANVFVSPASVSMALTMAYNGAADSTREAMAKALELQGLPIDDINRAGKVWRDLLEHQGAGVQLTIANSIWTRKGKPLLEGFLQKNREYYGAEVIPIDFASSRAAGTINSWVKKHTNGKIERIVDDRPDGQTMLMLVNAIWFKGQWTRPFNESATAPGSFFTSPGASRQVPMMVQSGSFEYMQEAGFQAVRLPYGDERNMAMLLFLPEEGTGLDGLQSKLWTDAELWNRPFPTQQGVLELPRFKLEYGGRLNETLQALGMGEAFDPQKADFSGMAPVPPRLAINEVIHKTYVDVNERGTEAAAVTSVGMAGSAPPKNVFKMTVNRPFVMAIQDRETGSLLFLGTVRDPVS</sequence>
<keyword evidence="4" id="KW-1185">Reference proteome</keyword>
<name>A0A916K1D3_9BACL</name>
<dbReference type="PANTHER" id="PTHR11461:SF211">
    <property type="entry name" value="GH10112P-RELATED"/>
    <property type="match status" value="1"/>
</dbReference>
<organism evidence="3 4">
    <name type="scientific">Paenibacillus solanacearum</name>
    <dbReference type="NCBI Taxonomy" id="2048548"/>
    <lineage>
        <taxon>Bacteria</taxon>
        <taxon>Bacillati</taxon>
        <taxon>Bacillota</taxon>
        <taxon>Bacilli</taxon>
        <taxon>Bacillales</taxon>
        <taxon>Paenibacillaceae</taxon>
        <taxon>Paenibacillus</taxon>
    </lineage>
</organism>
<dbReference type="InterPro" id="IPR000215">
    <property type="entry name" value="Serpin_fam"/>
</dbReference>
<dbReference type="InterPro" id="IPR023795">
    <property type="entry name" value="Serpin_CS"/>
</dbReference>
<protein>
    <recommendedName>
        <fullName evidence="2">Serpin domain-containing protein</fullName>
    </recommendedName>
</protein>
<feature type="domain" description="Serpin" evidence="2">
    <location>
        <begin position="52"/>
        <end position="411"/>
    </location>
</feature>
<evidence type="ECO:0000313" key="3">
    <source>
        <dbReference type="EMBL" id="CAG7617419.1"/>
    </source>
</evidence>
<comment type="caution">
    <text evidence="3">The sequence shown here is derived from an EMBL/GenBank/DDBJ whole genome shotgun (WGS) entry which is preliminary data.</text>
</comment>
<evidence type="ECO:0000259" key="2">
    <source>
        <dbReference type="SMART" id="SM00093"/>
    </source>
</evidence>
<reference evidence="3" key="1">
    <citation type="submission" date="2021-06" db="EMBL/GenBank/DDBJ databases">
        <authorList>
            <person name="Criscuolo A."/>
        </authorList>
    </citation>
    <scope>NUCLEOTIDE SEQUENCE</scope>
    <source>
        <strain evidence="3">CIP111600</strain>
    </source>
</reference>
<accession>A0A916K1D3</accession>
<evidence type="ECO:0000256" key="1">
    <source>
        <dbReference type="RuleBase" id="RU000411"/>
    </source>
</evidence>
<proteinExistence type="inferred from homology"/>
<dbReference type="InterPro" id="IPR023796">
    <property type="entry name" value="Serpin_dom"/>
</dbReference>
<dbReference type="Proteomes" id="UP000693672">
    <property type="component" value="Unassembled WGS sequence"/>
</dbReference>
<dbReference type="PANTHER" id="PTHR11461">
    <property type="entry name" value="SERINE PROTEASE INHIBITOR, SERPIN"/>
    <property type="match status" value="1"/>
</dbReference>
<dbReference type="RefSeq" id="WP_218091801.1">
    <property type="nucleotide sequence ID" value="NZ_CAJVAS010000006.1"/>
</dbReference>
<evidence type="ECO:0000313" key="4">
    <source>
        <dbReference type="Proteomes" id="UP000693672"/>
    </source>
</evidence>
<gene>
    <name evidence="3" type="ORF">PAESOLCIP111_02023</name>
</gene>